<dbReference type="EMBL" id="AE014184">
    <property type="protein sequence ID" value="AAO44692.1"/>
    <property type="molecule type" value="Genomic_DNA"/>
</dbReference>
<reference evidence="5 6" key="1">
    <citation type="journal article" date="2003" name="Genome Res.">
        <title>Tropheryma whipplei twist: a human pathogenic Actinobacteria with a reduced genome.</title>
        <authorList>
            <person name="Raoult D."/>
            <person name="Ogata H."/>
            <person name="Audic S."/>
            <person name="Robert C."/>
            <person name="Suhre K."/>
            <person name="Drancourt M."/>
            <person name="Claverie J.-M."/>
        </authorList>
    </citation>
    <scope>NUCLEOTIDE SEQUENCE [LARGE SCALE GENOMIC DNA]</scope>
    <source>
        <strain evidence="5 6">Twist</strain>
    </source>
</reference>
<evidence type="ECO:0000313" key="6">
    <source>
        <dbReference type="Proteomes" id="UP000002200"/>
    </source>
</evidence>
<accession>Q83MT0</accession>
<organism evidence="5 6">
    <name type="scientific">Tropheryma whipplei (strain Twist)</name>
    <name type="common">Whipple's bacillus</name>
    <dbReference type="NCBI Taxonomy" id="203267"/>
    <lineage>
        <taxon>Bacteria</taxon>
        <taxon>Bacillati</taxon>
        <taxon>Actinomycetota</taxon>
        <taxon>Actinomycetes</taxon>
        <taxon>Micrococcales</taxon>
        <taxon>Tropherymataceae</taxon>
        <taxon>Tropheryma</taxon>
    </lineage>
</organism>
<keyword evidence="1" id="KW-0547">Nucleotide-binding</keyword>
<dbReference type="HOGENOM" id="CLU_017016_4_0_11"/>
<dbReference type="InterPro" id="IPR027417">
    <property type="entry name" value="P-loop_NTPase"/>
</dbReference>
<dbReference type="Gene3D" id="3.30.70.870">
    <property type="entry name" value="Elongation Factor G (Translational Gtpase), domain 3"/>
    <property type="match status" value="1"/>
</dbReference>
<dbReference type="GO" id="GO:0005829">
    <property type="term" value="C:cytosol"/>
    <property type="evidence" value="ECO:0007669"/>
    <property type="project" value="TreeGrafter"/>
</dbReference>
<dbReference type="InterPro" id="IPR004161">
    <property type="entry name" value="EFTu-like_2"/>
</dbReference>
<dbReference type="InterPro" id="IPR031157">
    <property type="entry name" value="G_TR_CS"/>
</dbReference>
<dbReference type="KEGG" id="twh:TWT_595"/>
<evidence type="ECO:0000313" key="5">
    <source>
        <dbReference type="EMBL" id="AAO44692.1"/>
    </source>
</evidence>
<dbReference type="Pfam" id="PF03144">
    <property type="entry name" value="GTP_EFTU_D2"/>
    <property type="match status" value="1"/>
</dbReference>
<dbReference type="InterPro" id="IPR000795">
    <property type="entry name" value="T_Tr_GTP-bd_dom"/>
</dbReference>
<dbReference type="PRINTS" id="PR00315">
    <property type="entry name" value="ELONGATNFCT"/>
</dbReference>
<dbReference type="GO" id="GO:0005525">
    <property type="term" value="F:GTP binding"/>
    <property type="evidence" value="ECO:0007669"/>
    <property type="project" value="UniProtKB-KW"/>
</dbReference>
<dbReference type="Proteomes" id="UP000002200">
    <property type="component" value="Chromosome"/>
</dbReference>
<dbReference type="CDD" id="cd03710">
    <property type="entry name" value="BipA_TypA_C"/>
    <property type="match status" value="1"/>
</dbReference>
<keyword evidence="2" id="KW-0342">GTP-binding</keyword>
<dbReference type="SUPFAM" id="SSF52540">
    <property type="entry name" value="P-loop containing nucleoside triphosphate hydrolases"/>
    <property type="match status" value="1"/>
</dbReference>
<dbReference type="InterPro" id="IPR042116">
    <property type="entry name" value="TypA/BipA_C"/>
</dbReference>
<dbReference type="FunFam" id="3.30.70.240:FF:000002">
    <property type="entry name" value="GTP-binding protein TypA"/>
    <property type="match status" value="1"/>
</dbReference>
<name>Q83MT0_TROWT</name>
<dbReference type="PROSITE" id="PS51722">
    <property type="entry name" value="G_TR_2"/>
    <property type="match status" value="1"/>
</dbReference>
<dbReference type="SUPFAM" id="SSF50447">
    <property type="entry name" value="Translation proteins"/>
    <property type="match status" value="1"/>
</dbReference>
<evidence type="ECO:0000259" key="4">
    <source>
        <dbReference type="PROSITE" id="PS51722"/>
    </source>
</evidence>
<dbReference type="STRING" id="203267.TWT_595"/>
<dbReference type="NCBIfam" id="TIGR01394">
    <property type="entry name" value="TypA_BipA"/>
    <property type="match status" value="1"/>
</dbReference>
<dbReference type="InterPro" id="IPR005225">
    <property type="entry name" value="Small_GTP-bd"/>
</dbReference>
<protein>
    <recommendedName>
        <fullName evidence="3">50S ribosomal subunit assembly factor BipA</fullName>
    </recommendedName>
</protein>
<dbReference type="InterPro" id="IPR047042">
    <property type="entry name" value="BipA_II"/>
</dbReference>
<evidence type="ECO:0000256" key="2">
    <source>
        <dbReference type="ARBA" id="ARBA00023134"/>
    </source>
</evidence>
<dbReference type="CDD" id="cd03691">
    <property type="entry name" value="BipA_TypA_II"/>
    <property type="match status" value="1"/>
</dbReference>
<dbReference type="GO" id="GO:1990904">
    <property type="term" value="C:ribonucleoprotein complex"/>
    <property type="evidence" value="ECO:0007669"/>
    <property type="project" value="TreeGrafter"/>
</dbReference>
<dbReference type="SMART" id="SM00838">
    <property type="entry name" value="EFG_C"/>
    <property type="match status" value="1"/>
</dbReference>
<evidence type="ECO:0000256" key="1">
    <source>
        <dbReference type="ARBA" id="ARBA00022741"/>
    </source>
</evidence>
<dbReference type="InterPro" id="IPR035647">
    <property type="entry name" value="EFG_III/V"/>
</dbReference>
<dbReference type="InterPro" id="IPR006298">
    <property type="entry name" value="BipA"/>
</dbReference>
<dbReference type="PANTHER" id="PTHR42908">
    <property type="entry name" value="TRANSLATION ELONGATION FACTOR-RELATED"/>
    <property type="match status" value="1"/>
</dbReference>
<dbReference type="RefSeq" id="WP_011102668.1">
    <property type="nucleotide sequence ID" value="NC_004572.3"/>
</dbReference>
<dbReference type="NCBIfam" id="TIGR00231">
    <property type="entry name" value="small_GTP"/>
    <property type="match status" value="1"/>
</dbReference>
<dbReference type="Gene3D" id="2.40.50.250">
    <property type="entry name" value="bipa protein"/>
    <property type="match status" value="1"/>
</dbReference>
<dbReference type="InterPro" id="IPR009000">
    <property type="entry name" value="Transl_B-barrel_sf"/>
</dbReference>
<dbReference type="Pfam" id="PF21018">
    <property type="entry name" value="BipA_C"/>
    <property type="match status" value="1"/>
</dbReference>
<dbReference type="Gene3D" id="2.40.30.10">
    <property type="entry name" value="Translation factors"/>
    <property type="match status" value="1"/>
</dbReference>
<keyword evidence="6" id="KW-1185">Reference proteome</keyword>
<feature type="domain" description="Tr-type G" evidence="4">
    <location>
        <begin position="4"/>
        <end position="211"/>
    </location>
</feature>
<dbReference type="Gene3D" id="3.30.70.240">
    <property type="match status" value="1"/>
</dbReference>
<dbReference type="Gene3D" id="3.40.50.300">
    <property type="entry name" value="P-loop containing nucleotide triphosphate hydrolases"/>
    <property type="match status" value="1"/>
</dbReference>
<dbReference type="SUPFAM" id="SSF54980">
    <property type="entry name" value="EF-G C-terminal domain-like"/>
    <property type="match status" value="2"/>
</dbReference>
<dbReference type="OrthoDB" id="9801472at2"/>
<evidence type="ECO:0000256" key="3">
    <source>
        <dbReference type="ARBA" id="ARBA00035722"/>
    </source>
</evidence>
<gene>
    <name evidence="5" type="primary">typA</name>
    <name evidence="5" type="ordered locus">TWT_595</name>
</gene>
<proteinExistence type="predicted"/>
<dbReference type="Pfam" id="PF00009">
    <property type="entry name" value="GTP_EFTU"/>
    <property type="match status" value="1"/>
</dbReference>
<dbReference type="PANTHER" id="PTHR42908:SF8">
    <property type="entry name" value="TR-TYPE G DOMAIN-CONTAINING PROTEIN"/>
    <property type="match status" value="1"/>
</dbReference>
<sequence length="614" mass="66617">MITKDIRNIAVVAHVDHGKTTLISAMLQQTSDSTTAEDRVLDSHELEREKGITILAKNTAVTYKSSGRSVTLNIVDTPGHADFGGEVERGMSMVDGVVVLVDASEGPLPQTRFVLKKALLKKLPIVLAVNKTDRSDARIDDVVSEFQDLLISLAEEINDPALYSILDVPIVYVSGRAGRASINKPDNGQLPDRNNLDDLFEKIISYIPAPEYDKNAPLQAHVANIDASAFLGRLALTRIYNGSISKGQTVCWVNASSKQRVNVRVTELLKTVALDRVPVPSVSAGDIVAIAGIPDVMIGDSICDPDDVRPLPGISIDEPAISVVIGVNTSPLAGGVPGHKLTATQIKERLDRETIGNVSIRVIPTRGTDAWEVQGRGELALAVLIEQMRREGFELTVGKPSAVTRIVDGSLHEPYELLTVNLMDEYFGSVTKLLAERKGRVESVISNAGWTNADFVVPSRGLIGFRTEFLTITRGTGTANAIFHSYAPWSGQINQRAQGSAVADRAGHVTSYAILGLQERVLFFVSPSEQVYEGMVVGRNSRPGDLNVNVTKGKKLTNTRSSTAEELEKIVPARHLSLEECLEFAGPDECVEVTPEAIRIRKIELSQSVRSKQR</sequence>
<dbReference type="PROSITE" id="PS00301">
    <property type="entry name" value="G_TR_1"/>
    <property type="match status" value="1"/>
</dbReference>
<dbReference type="GO" id="GO:0003924">
    <property type="term" value="F:GTPase activity"/>
    <property type="evidence" value="ECO:0007669"/>
    <property type="project" value="InterPro"/>
</dbReference>
<dbReference type="eggNOG" id="COG1217">
    <property type="taxonomic scope" value="Bacteria"/>
</dbReference>
<dbReference type="InterPro" id="IPR000640">
    <property type="entry name" value="EFG_V-like"/>
</dbReference>
<dbReference type="InterPro" id="IPR048876">
    <property type="entry name" value="BipA_C"/>
</dbReference>
<dbReference type="Pfam" id="PF00679">
    <property type="entry name" value="EFG_C"/>
    <property type="match status" value="1"/>
</dbReference>
<dbReference type="InterPro" id="IPR035651">
    <property type="entry name" value="BipA_V"/>
</dbReference>
<dbReference type="AlphaFoldDB" id="Q83MT0"/>